<dbReference type="InterPro" id="IPR009057">
    <property type="entry name" value="Homeodomain-like_sf"/>
</dbReference>
<dbReference type="GO" id="GO:0005882">
    <property type="term" value="C:intermediate filament"/>
    <property type="evidence" value="ECO:0007669"/>
    <property type="project" value="UniProtKB-KW"/>
</dbReference>
<dbReference type="Gene3D" id="1.20.5.500">
    <property type="entry name" value="Single helix bin"/>
    <property type="match status" value="1"/>
</dbReference>
<evidence type="ECO:0000256" key="15">
    <source>
        <dbReference type="SAM" id="Coils"/>
    </source>
</evidence>
<evidence type="ECO:0000313" key="19">
    <source>
        <dbReference type="Proteomes" id="UP000504617"/>
    </source>
</evidence>
<feature type="coiled-coil region" evidence="15">
    <location>
        <begin position="14"/>
        <end position="146"/>
    </location>
</feature>
<keyword evidence="8 20" id="KW-0238">DNA-binding</keyword>
<evidence type="ECO:0000256" key="1">
    <source>
        <dbReference type="ARBA" id="ARBA00022723"/>
    </source>
</evidence>
<dbReference type="Proteomes" id="UP000504617">
    <property type="component" value="Unplaced"/>
</dbReference>
<dbReference type="Gene3D" id="3.30.160.60">
    <property type="entry name" value="Classic Zinc Finger"/>
    <property type="match status" value="1"/>
</dbReference>
<dbReference type="CTD" id="22850"/>
<feature type="compositionally biased region" description="Basic and acidic residues" evidence="16">
    <location>
        <begin position="1341"/>
        <end position="1356"/>
    </location>
</feature>
<feature type="region of interest" description="Disordered" evidence="16">
    <location>
        <begin position="1334"/>
        <end position="1370"/>
    </location>
</feature>
<evidence type="ECO:0000256" key="5">
    <source>
        <dbReference type="ARBA" id="ARBA00022833"/>
    </source>
</evidence>
<dbReference type="InterPro" id="IPR001356">
    <property type="entry name" value="HD"/>
</dbReference>
<evidence type="ECO:0000313" key="20">
    <source>
        <dbReference type="RefSeq" id="XP_013927721.1"/>
    </source>
</evidence>
<evidence type="ECO:0000259" key="17">
    <source>
        <dbReference type="PROSITE" id="PS50157"/>
    </source>
</evidence>
<evidence type="ECO:0000256" key="14">
    <source>
        <dbReference type="RuleBase" id="RU000685"/>
    </source>
</evidence>
<feature type="compositionally biased region" description="Low complexity" evidence="16">
    <location>
        <begin position="1034"/>
        <end position="1056"/>
    </location>
</feature>
<feature type="coiled-coil region" evidence="15">
    <location>
        <begin position="369"/>
        <end position="415"/>
    </location>
</feature>
<dbReference type="SMART" id="SM00355">
    <property type="entry name" value="ZnF_C2H2"/>
    <property type="match status" value="8"/>
</dbReference>
<keyword evidence="7 15" id="KW-0175">Coiled coil</keyword>
<evidence type="ECO:0000256" key="6">
    <source>
        <dbReference type="ARBA" id="ARBA00023015"/>
    </source>
</evidence>
<dbReference type="FunFam" id="1.20.5.1160:FF:000001">
    <property type="entry name" value="Keratin type II"/>
    <property type="match status" value="1"/>
</dbReference>
<dbReference type="Gene3D" id="1.20.5.170">
    <property type="match status" value="1"/>
</dbReference>
<comment type="similarity">
    <text evidence="12 14">Belongs to the intermediate filament family.</text>
</comment>
<keyword evidence="6" id="KW-0805">Transcription regulation</keyword>
<dbReference type="InterPro" id="IPR038861">
    <property type="entry name" value="ADNP/ADNP2"/>
</dbReference>
<feature type="region of interest" description="Disordered" evidence="16">
    <location>
        <begin position="417"/>
        <end position="465"/>
    </location>
</feature>
<feature type="compositionally biased region" description="Acidic residues" evidence="16">
    <location>
        <begin position="422"/>
        <end position="433"/>
    </location>
</feature>
<keyword evidence="3 14" id="KW-0403">Intermediate filament</keyword>
<gene>
    <name evidence="20" type="primary">ADNP2</name>
</gene>
<dbReference type="GO" id="GO:0008270">
    <property type="term" value="F:zinc ion binding"/>
    <property type="evidence" value="ECO:0007669"/>
    <property type="project" value="UniProtKB-KW"/>
</dbReference>
<proteinExistence type="inferred from homology"/>
<dbReference type="PROSITE" id="PS50157">
    <property type="entry name" value="ZINC_FINGER_C2H2_2"/>
    <property type="match status" value="1"/>
</dbReference>
<feature type="region of interest" description="Disordered" evidence="16">
    <location>
        <begin position="1028"/>
        <end position="1056"/>
    </location>
</feature>
<feature type="coiled-coil region" evidence="15">
    <location>
        <begin position="205"/>
        <end position="292"/>
    </location>
</feature>
<dbReference type="GO" id="GO:0003677">
    <property type="term" value="F:DNA binding"/>
    <property type="evidence" value="ECO:0007669"/>
    <property type="project" value="UniProtKB-KW"/>
</dbReference>
<organism evidence="19 20">
    <name type="scientific">Thamnophis sirtalis</name>
    <dbReference type="NCBI Taxonomy" id="35019"/>
    <lineage>
        <taxon>Eukaryota</taxon>
        <taxon>Metazoa</taxon>
        <taxon>Chordata</taxon>
        <taxon>Craniata</taxon>
        <taxon>Vertebrata</taxon>
        <taxon>Euteleostomi</taxon>
        <taxon>Lepidosauria</taxon>
        <taxon>Squamata</taxon>
        <taxon>Bifurcata</taxon>
        <taxon>Unidentata</taxon>
        <taxon>Episquamata</taxon>
        <taxon>Toxicofera</taxon>
        <taxon>Serpentes</taxon>
        <taxon>Colubroidea</taxon>
        <taxon>Colubridae</taxon>
        <taxon>Natricinae</taxon>
        <taxon>Thamnophis</taxon>
    </lineage>
</organism>
<evidence type="ECO:0000256" key="7">
    <source>
        <dbReference type="ARBA" id="ARBA00023054"/>
    </source>
</evidence>
<feature type="domain" description="IF rod" evidence="18">
    <location>
        <begin position="10"/>
        <end position="321"/>
    </location>
</feature>
<evidence type="ECO:0000256" key="2">
    <source>
        <dbReference type="ARBA" id="ARBA00022737"/>
    </source>
</evidence>
<dbReference type="PANTHER" id="PTHR15740">
    <property type="entry name" value="NEUROPROTECTIVE PEPTIDE-CONTAINING PROTEIN"/>
    <property type="match status" value="1"/>
</dbReference>
<evidence type="ECO:0000256" key="9">
    <source>
        <dbReference type="ARBA" id="ARBA00023155"/>
    </source>
</evidence>
<feature type="domain" description="C2H2-type" evidence="17">
    <location>
        <begin position="1147"/>
        <end position="1175"/>
    </location>
</feature>
<feature type="compositionally biased region" description="Basic residues" evidence="16">
    <location>
        <begin position="436"/>
        <end position="448"/>
    </location>
</feature>
<dbReference type="SMART" id="SM01391">
    <property type="entry name" value="Filament"/>
    <property type="match status" value="1"/>
</dbReference>
<dbReference type="InterPro" id="IPR039008">
    <property type="entry name" value="IF_rod_dom"/>
</dbReference>
<evidence type="ECO:0000259" key="18">
    <source>
        <dbReference type="PROSITE" id="PS51842"/>
    </source>
</evidence>
<dbReference type="SMART" id="SM00389">
    <property type="entry name" value="HOX"/>
    <property type="match status" value="1"/>
</dbReference>
<accession>A0A6I9YUM2</accession>
<dbReference type="PROSITE" id="PS51842">
    <property type="entry name" value="IF_ROD_2"/>
    <property type="match status" value="1"/>
</dbReference>
<dbReference type="Pfam" id="PF00038">
    <property type="entry name" value="Filament"/>
    <property type="match status" value="1"/>
</dbReference>
<dbReference type="RefSeq" id="XP_013927721.1">
    <property type="nucleotide sequence ID" value="XM_014072246.1"/>
</dbReference>
<dbReference type="GO" id="GO:0005634">
    <property type="term" value="C:nucleus"/>
    <property type="evidence" value="ECO:0007669"/>
    <property type="project" value="TreeGrafter"/>
</dbReference>
<dbReference type="InterPro" id="IPR013087">
    <property type="entry name" value="Znf_C2H2_type"/>
</dbReference>
<keyword evidence="19" id="KW-1185">Reference proteome</keyword>
<evidence type="ECO:0000256" key="11">
    <source>
        <dbReference type="ARBA" id="ARBA00023242"/>
    </source>
</evidence>
<dbReference type="Pfam" id="PF19627">
    <property type="entry name" value="ADNP_N"/>
    <property type="match status" value="1"/>
</dbReference>
<evidence type="ECO:0000256" key="4">
    <source>
        <dbReference type="ARBA" id="ARBA00022771"/>
    </source>
</evidence>
<dbReference type="GeneID" id="106553695"/>
<name>A0A6I9YUM2_9SAUR</name>
<evidence type="ECO:0000256" key="10">
    <source>
        <dbReference type="ARBA" id="ARBA00023163"/>
    </source>
</evidence>
<reference evidence="20" key="1">
    <citation type="submission" date="2025-08" db="UniProtKB">
        <authorList>
            <consortium name="RefSeq"/>
        </authorList>
    </citation>
    <scope>IDENTIFICATION</scope>
</reference>
<dbReference type="InterPro" id="IPR045762">
    <property type="entry name" value="ADNP_Znf"/>
</dbReference>
<evidence type="ECO:0000256" key="13">
    <source>
        <dbReference type="PROSITE-ProRule" id="PRU00042"/>
    </source>
</evidence>
<keyword evidence="2" id="KW-0677">Repeat</keyword>
<evidence type="ECO:0000256" key="12">
    <source>
        <dbReference type="ARBA" id="ARBA00061646"/>
    </source>
</evidence>
<dbReference type="GO" id="GO:0010468">
    <property type="term" value="P:regulation of gene expression"/>
    <property type="evidence" value="ECO:0007669"/>
    <property type="project" value="TreeGrafter"/>
</dbReference>
<sequence>MDMKLSRSNEKEQLQGLNDRFAGYIEKVHSLEQQNKELEAELGALRQKQVGRSQLGVALEHELRELRVALEQVNHEKAALQLDSDHLEEDIQRLKERFEDEARLHEDADAITRALRKDMEEASMVKVELDKKVQSLLDEVAFLRNNHEEEVADLLAQIQASHVSVERKDYLKTDLSAALKEIRSQLECHSDQNMVQAEEWFKCRYAKLTEAAEHNKEAIRSAKEEISEYRRQLQAKSIELESVRGTKESLERQLNDFEERHNQDLSTYHDTIQQLENELRGTKWEMARHLREYQDLLNVKMALDIEIAAYRKLLEGEETRFSAFSGSITGPTFTHRQPSVTITTKIQKSKAEPPKLKVQHKFVEEIIEETKVENEKSELDEALEAMAEELAAESLASEEKEEEVLEEEIIAMEKAEVAAAAPEEEGEEEEEEEERRHRHRARLQRVRPPRGVAVEERSEQAAGAPCSRDRQFDMFQIPVQNLDNIRRSRKKVKGILVDIGLDSCQELLQTLKSFDPGEKYFSSTSWNDVSHWDNVTKRKRYRTNPYCCSLCKFSSKFLNSFKNHLTRYHEDEMDQELVIPCPECSFASHSKTVGKHLRMFHSKKKIQNYNVSGGMRQFRNDAVNFVCQKCQFSDMLYYNTKKHVLVSHFQNLISTYFEERPDESEENFTDHYCKKCNAFANSRDSLIYHVLTSEVHKDLENILGRVISVQPKKTGQMKSLQIINIAPKPSTINTVSQLNPTSVGSNSTSCFQLPLPSVNQNQNTVSTKPVHNVVAPLTVSSSANSMTASTSVDRLHIALLSGSRPANQNTVGLQPAVSQPVFVSHRFPLKQPVRPRVFCLNQPTGNISRAVPPGVISFTRPIRPTLLPVGNQSVRTISNPIMPGPGAIPVNRPSSPGILAVNRPIGSGPGVLPVPQTITSGVLQFNHPVTPGVLPVNPSAGPGIVQFNQPEVLPVNQSVGPGVSQNATLLTTGPMLRQLIPTGKQVNGIPTYTLAPVSMTLPGPPGGGMATVPPPQVPVQLMPSGPVAQLSQGPATVPSPVAVSSSTNTPTKTSPTSTAMNLVLKQAKQWKTCPVCSELFPSNVYQVHMQVAHKCSTSKRETTREIDKVAVCAPFLRWLKDKTVRCFSCKCFLTQSELLKHIFVHGLTCLFCTNIFYDLKGLVTHTQTAHNGKKELHSNYDDKGFQLASDSEGQLVFPHFDFSITSKELGEREVHLVVLAGVNSRTLIPLYIKLHQEDAETSRENKNVSTCPFCYGIFTSRDAYEMHLKERHHIMPTVHTILKTPAFKCIHCCGVYTGNMTLTAIAVHLLRCRSAPKETSPDMKMQVDLDVKQDLPLMNGENHEDDPLSAKRKQSDHLYAASVSEDQSDEDPPFFIINNGTAQVPAKEVNCVPSKRQKSDHKTETKGETSAEDLHLLVLNPKPFQQSSNEVQKRFLADYFHKKPYPSKKELQLLSSMLRAWKVDVASFFGRKRYFCLKAIKNLKPSVLLGFNMSELKNVKHSLNLNCELEDV</sequence>
<protein>
    <submittedName>
        <fullName evidence="20">ADNP homeobox protein 2</fullName>
    </submittedName>
</protein>
<dbReference type="CDD" id="cd00086">
    <property type="entry name" value="homeodomain"/>
    <property type="match status" value="1"/>
</dbReference>
<evidence type="ECO:0000256" key="8">
    <source>
        <dbReference type="ARBA" id="ARBA00023125"/>
    </source>
</evidence>
<keyword evidence="9 20" id="KW-0371">Homeobox</keyword>
<dbReference type="FunFam" id="1.20.5.500:FF:000001">
    <property type="entry name" value="Type II keratin 23"/>
    <property type="match status" value="1"/>
</dbReference>
<evidence type="ECO:0000256" key="3">
    <source>
        <dbReference type="ARBA" id="ARBA00022754"/>
    </source>
</evidence>
<dbReference type="Gene3D" id="1.20.5.1160">
    <property type="entry name" value="Vasodilator-stimulated phosphoprotein"/>
    <property type="match status" value="1"/>
</dbReference>
<keyword evidence="11" id="KW-0539">Nucleus</keyword>
<dbReference type="PROSITE" id="PS00028">
    <property type="entry name" value="ZINC_FINGER_C2H2_1"/>
    <property type="match status" value="1"/>
</dbReference>
<dbReference type="PROSITE" id="PS00226">
    <property type="entry name" value="IF_ROD_1"/>
    <property type="match status" value="1"/>
</dbReference>
<evidence type="ECO:0000256" key="16">
    <source>
        <dbReference type="SAM" id="MobiDB-lite"/>
    </source>
</evidence>
<dbReference type="SUPFAM" id="SSF64593">
    <property type="entry name" value="Intermediate filament protein, coiled coil region"/>
    <property type="match status" value="2"/>
</dbReference>
<dbReference type="OrthoDB" id="10053955at2759"/>
<dbReference type="FunFam" id="1.20.5.170:FF:000002">
    <property type="entry name" value="Type I keratin KA11"/>
    <property type="match status" value="1"/>
</dbReference>
<keyword evidence="4 13" id="KW-0863">Zinc-finger</keyword>
<dbReference type="SUPFAM" id="SSF46689">
    <property type="entry name" value="Homeodomain-like"/>
    <property type="match status" value="1"/>
</dbReference>
<keyword evidence="1" id="KW-0479">Metal-binding</keyword>
<dbReference type="PANTHER" id="PTHR15740:SF2">
    <property type="entry name" value="ACTIVITY-DEPENDENT NEUROPROTECTOR HOMEOBOX PROTEIN 2"/>
    <property type="match status" value="1"/>
</dbReference>
<dbReference type="KEGG" id="tsr:106553695"/>
<dbReference type="InterPro" id="IPR018039">
    <property type="entry name" value="IF_conserved"/>
</dbReference>
<keyword evidence="10" id="KW-0804">Transcription</keyword>
<keyword evidence="5" id="KW-0862">Zinc</keyword>